<dbReference type="GO" id="GO:0006418">
    <property type="term" value="P:tRNA aminoacylation for protein translation"/>
    <property type="evidence" value="ECO:0007669"/>
    <property type="project" value="UniProtKB-ARBA"/>
</dbReference>
<protein>
    <recommendedName>
        <fullName evidence="1">histidine--tRNA ligase</fullName>
        <ecNumber evidence="1">6.1.1.21</ecNumber>
    </recommendedName>
</protein>
<keyword evidence="3" id="KW-0436">Ligase</keyword>
<dbReference type="InterPro" id="IPR036621">
    <property type="entry name" value="Anticodon-bd_dom_sf"/>
</dbReference>
<dbReference type="AlphaFoldDB" id="A0A1F5PIZ8"/>
<evidence type="ECO:0000256" key="3">
    <source>
        <dbReference type="ARBA" id="ARBA00023146"/>
    </source>
</evidence>
<sequence length="251" mass="27331">MRLIDKLDKGDAKKTESEMETLGIPAKQLFKYLNMPVKDAKNLQSAFGKLVLENKALADGVGELATVLKLLEKLGVPNAVIDLKLVRGLDYYTGMICEILLTKLPALGSVGGGGRYDNLIGAMSGGKTNVPAVGMSIGIDRLIAGLEDLKVIKYDLRFEAIVFNLDASLSGVYSDIARELRASGIGCDLYYQADPMDKQFKYAEKKNIILGIFVGEDEIKKGTVTLKNLKTRAQWTVKAEKLAGEVEKALK</sequence>
<evidence type="ECO:0000256" key="1">
    <source>
        <dbReference type="ARBA" id="ARBA00012815"/>
    </source>
</evidence>
<dbReference type="InterPro" id="IPR045864">
    <property type="entry name" value="aa-tRNA-synth_II/BPL/LPL"/>
</dbReference>
<dbReference type="PANTHER" id="PTHR11476">
    <property type="entry name" value="HISTIDYL-TRNA SYNTHETASE"/>
    <property type="match status" value="1"/>
</dbReference>
<organism evidence="7 8">
    <name type="scientific">Candidatus Doudnabacteria bacterium RIFCSPHIGHO2_01_FULL_50_11</name>
    <dbReference type="NCBI Taxonomy" id="1817828"/>
    <lineage>
        <taxon>Bacteria</taxon>
        <taxon>Candidatus Doudnaibacteriota</taxon>
    </lineage>
</organism>
<evidence type="ECO:0000313" key="8">
    <source>
        <dbReference type="Proteomes" id="UP000178377"/>
    </source>
</evidence>
<evidence type="ECO:0000259" key="6">
    <source>
        <dbReference type="Pfam" id="PF13393"/>
    </source>
</evidence>
<keyword evidence="3" id="KW-0030">Aminoacyl-tRNA synthetase</keyword>
<dbReference type="Proteomes" id="UP000178377">
    <property type="component" value="Unassembled WGS sequence"/>
</dbReference>
<feature type="domain" description="Class II Histidinyl-tRNA synthetase (HisRS)-like catalytic core" evidence="6">
    <location>
        <begin position="3"/>
        <end position="142"/>
    </location>
</feature>
<name>A0A1F5PIZ8_9BACT</name>
<dbReference type="EC" id="6.1.1.21" evidence="1"/>
<dbReference type="InterPro" id="IPR004154">
    <property type="entry name" value="Anticodon-bd"/>
</dbReference>
<gene>
    <name evidence="7" type="ORF">A2722_00080</name>
</gene>
<dbReference type="EMBL" id="MFEO01000014">
    <property type="protein sequence ID" value="OGE89928.1"/>
    <property type="molecule type" value="Genomic_DNA"/>
</dbReference>
<dbReference type="Gene3D" id="3.30.930.10">
    <property type="entry name" value="Bira Bifunctional Protein, Domain 2"/>
    <property type="match status" value="1"/>
</dbReference>
<dbReference type="Pfam" id="PF03129">
    <property type="entry name" value="HGTP_anticodon"/>
    <property type="match status" value="1"/>
</dbReference>
<feature type="domain" description="Anticodon-binding" evidence="5">
    <location>
        <begin position="162"/>
        <end position="248"/>
    </location>
</feature>
<evidence type="ECO:0000256" key="4">
    <source>
        <dbReference type="ARBA" id="ARBA00047639"/>
    </source>
</evidence>
<dbReference type="InterPro" id="IPR041715">
    <property type="entry name" value="HisRS-like_core"/>
</dbReference>
<evidence type="ECO:0000256" key="2">
    <source>
        <dbReference type="ARBA" id="ARBA00022741"/>
    </source>
</evidence>
<dbReference type="GO" id="GO:0004821">
    <property type="term" value="F:histidine-tRNA ligase activity"/>
    <property type="evidence" value="ECO:0007669"/>
    <property type="project" value="UniProtKB-EC"/>
</dbReference>
<comment type="caution">
    <text evidence="7">The sequence shown here is derived from an EMBL/GenBank/DDBJ whole genome shotgun (WGS) entry which is preliminary data.</text>
</comment>
<proteinExistence type="predicted"/>
<accession>A0A1F5PIZ8</accession>
<evidence type="ECO:0000259" key="5">
    <source>
        <dbReference type="Pfam" id="PF03129"/>
    </source>
</evidence>
<keyword evidence="2" id="KW-0547">Nucleotide-binding</keyword>
<dbReference type="SUPFAM" id="SSF52954">
    <property type="entry name" value="Class II aaRS ABD-related"/>
    <property type="match status" value="1"/>
</dbReference>
<dbReference type="Pfam" id="PF13393">
    <property type="entry name" value="tRNA-synt_His"/>
    <property type="match status" value="1"/>
</dbReference>
<dbReference type="SUPFAM" id="SSF55681">
    <property type="entry name" value="Class II aaRS and biotin synthetases"/>
    <property type="match status" value="1"/>
</dbReference>
<evidence type="ECO:0000313" key="7">
    <source>
        <dbReference type="EMBL" id="OGE89928.1"/>
    </source>
</evidence>
<dbReference type="GO" id="GO:0000166">
    <property type="term" value="F:nucleotide binding"/>
    <property type="evidence" value="ECO:0007669"/>
    <property type="project" value="UniProtKB-KW"/>
</dbReference>
<comment type="catalytic activity">
    <reaction evidence="4">
        <text>tRNA(His) + L-histidine + ATP = L-histidyl-tRNA(His) + AMP + diphosphate + H(+)</text>
        <dbReference type="Rhea" id="RHEA:17313"/>
        <dbReference type="Rhea" id="RHEA-COMP:9665"/>
        <dbReference type="Rhea" id="RHEA-COMP:9689"/>
        <dbReference type="ChEBI" id="CHEBI:15378"/>
        <dbReference type="ChEBI" id="CHEBI:30616"/>
        <dbReference type="ChEBI" id="CHEBI:33019"/>
        <dbReference type="ChEBI" id="CHEBI:57595"/>
        <dbReference type="ChEBI" id="CHEBI:78442"/>
        <dbReference type="ChEBI" id="CHEBI:78527"/>
        <dbReference type="ChEBI" id="CHEBI:456215"/>
        <dbReference type="EC" id="6.1.1.21"/>
    </reaction>
</comment>
<reference evidence="7 8" key="1">
    <citation type="journal article" date="2016" name="Nat. Commun.">
        <title>Thousands of microbial genomes shed light on interconnected biogeochemical processes in an aquifer system.</title>
        <authorList>
            <person name="Anantharaman K."/>
            <person name="Brown C.T."/>
            <person name="Hug L.A."/>
            <person name="Sharon I."/>
            <person name="Castelle C.J."/>
            <person name="Probst A.J."/>
            <person name="Thomas B.C."/>
            <person name="Singh A."/>
            <person name="Wilkins M.J."/>
            <person name="Karaoz U."/>
            <person name="Brodie E.L."/>
            <person name="Williams K.H."/>
            <person name="Hubbard S.S."/>
            <person name="Banfield J.F."/>
        </authorList>
    </citation>
    <scope>NUCLEOTIDE SEQUENCE [LARGE SCALE GENOMIC DNA]</scope>
</reference>
<dbReference type="Gene3D" id="3.40.50.800">
    <property type="entry name" value="Anticodon-binding domain"/>
    <property type="match status" value="1"/>
</dbReference>
<dbReference type="PANTHER" id="PTHR11476:SF7">
    <property type="entry name" value="HISTIDINE--TRNA LIGASE"/>
    <property type="match status" value="1"/>
</dbReference>
<dbReference type="STRING" id="1817828.A2722_00080"/>